<evidence type="ECO:0000313" key="3">
    <source>
        <dbReference type="EMBL" id="VFT82463.1"/>
    </source>
</evidence>
<gene>
    <name evidence="3" type="primary">Aste57867_5407</name>
    <name evidence="2" type="ORF">As57867_005394</name>
    <name evidence="3" type="ORF">ASTE57867_5407</name>
</gene>
<dbReference type="InterPro" id="IPR035992">
    <property type="entry name" value="Ricin_B-like_lectins"/>
</dbReference>
<dbReference type="OrthoDB" id="6770063at2759"/>
<evidence type="ECO:0000313" key="2">
    <source>
        <dbReference type="EMBL" id="KAF0711051.1"/>
    </source>
</evidence>
<dbReference type="Proteomes" id="UP000332933">
    <property type="component" value="Unassembled WGS sequence"/>
</dbReference>
<dbReference type="Gene3D" id="2.80.10.50">
    <property type="match status" value="2"/>
</dbReference>
<feature type="domain" description="Ricin B lectin" evidence="1">
    <location>
        <begin position="44"/>
        <end position="173"/>
    </location>
</feature>
<reference evidence="2" key="2">
    <citation type="submission" date="2019-06" db="EMBL/GenBank/DDBJ databases">
        <title>Genomics analysis of Aphanomyces spp. identifies a new class of oomycete effector associated with host adaptation.</title>
        <authorList>
            <person name="Gaulin E."/>
        </authorList>
    </citation>
    <scope>NUCLEOTIDE SEQUENCE</scope>
    <source>
        <strain evidence="2">CBS 578.67</strain>
    </source>
</reference>
<dbReference type="SMART" id="SM00458">
    <property type="entry name" value="RICIN"/>
    <property type="match status" value="1"/>
</dbReference>
<accession>A0A485KHA5</accession>
<proteinExistence type="predicted"/>
<dbReference type="PROSITE" id="PS50231">
    <property type="entry name" value="RICIN_B_LECTIN"/>
    <property type="match status" value="1"/>
</dbReference>
<name>A0A485KHA5_9STRA</name>
<dbReference type="EMBL" id="CAADRA010001777">
    <property type="protein sequence ID" value="VFT82463.1"/>
    <property type="molecule type" value="Genomic_DNA"/>
</dbReference>
<keyword evidence="4" id="KW-1185">Reference proteome</keyword>
<dbReference type="InterPro" id="IPR000772">
    <property type="entry name" value="Ricin_B_lectin"/>
</dbReference>
<sequence length="173" mass="19157">MVIATTTSRSATTTTAPAAITAVNETARANEILLLETIEGMERGGPMAIVIGAGHSVALDVPNGGNFNGNQLQAWPRNGSPAQQWAWLDGKYLFNALTGKCLDRAWNGLENFAKVHLWDCNWSDSQQWIAYGDKIRPLNHQDRCLTIQWPVQTGQKAQMYDCVPADTQLFYFE</sequence>
<organism evidence="3 4">
    <name type="scientific">Aphanomyces stellatus</name>
    <dbReference type="NCBI Taxonomy" id="120398"/>
    <lineage>
        <taxon>Eukaryota</taxon>
        <taxon>Sar</taxon>
        <taxon>Stramenopiles</taxon>
        <taxon>Oomycota</taxon>
        <taxon>Saprolegniomycetes</taxon>
        <taxon>Saprolegniales</taxon>
        <taxon>Verrucalvaceae</taxon>
        <taxon>Aphanomyces</taxon>
    </lineage>
</organism>
<dbReference type="AlphaFoldDB" id="A0A485KHA5"/>
<dbReference type="CDD" id="cd00161">
    <property type="entry name" value="beta-trefoil_Ricin-like"/>
    <property type="match status" value="1"/>
</dbReference>
<dbReference type="SUPFAM" id="SSF50370">
    <property type="entry name" value="Ricin B-like lectins"/>
    <property type="match status" value="1"/>
</dbReference>
<evidence type="ECO:0000259" key="1">
    <source>
        <dbReference type="SMART" id="SM00458"/>
    </source>
</evidence>
<reference evidence="3 4" key="1">
    <citation type="submission" date="2019-03" db="EMBL/GenBank/DDBJ databases">
        <authorList>
            <person name="Gaulin E."/>
            <person name="Dumas B."/>
        </authorList>
    </citation>
    <scope>NUCLEOTIDE SEQUENCE [LARGE SCALE GENOMIC DNA]</scope>
    <source>
        <strain evidence="3">CBS 568.67</strain>
    </source>
</reference>
<protein>
    <submittedName>
        <fullName evidence="3">Aste57867_5407 protein</fullName>
    </submittedName>
</protein>
<dbReference type="Pfam" id="PF00652">
    <property type="entry name" value="Ricin_B_lectin"/>
    <property type="match status" value="1"/>
</dbReference>
<dbReference type="EMBL" id="VJMH01001776">
    <property type="protein sequence ID" value="KAF0711051.1"/>
    <property type="molecule type" value="Genomic_DNA"/>
</dbReference>
<evidence type="ECO:0000313" key="4">
    <source>
        <dbReference type="Proteomes" id="UP000332933"/>
    </source>
</evidence>